<keyword evidence="3" id="KW-1185">Reference proteome</keyword>
<evidence type="ECO:0000313" key="2">
    <source>
        <dbReference type="EMBL" id="KAL3720631.1"/>
    </source>
</evidence>
<proteinExistence type="predicted"/>
<feature type="compositionally biased region" description="Low complexity" evidence="1">
    <location>
        <begin position="75"/>
        <end position="90"/>
    </location>
</feature>
<dbReference type="AlphaFoldDB" id="A0ABD3IZY7"/>
<reference evidence="2 3" key="1">
    <citation type="submission" date="2024-11" db="EMBL/GenBank/DDBJ databases">
        <title>Chromosome-level genome assembly of Eucalyptus globulus Labill. provides insights into its genome evolution.</title>
        <authorList>
            <person name="Li X."/>
        </authorList>
    </citation>
    <scope>NUCLEOTIDE SEQUENCE [LARGE SCALE GENOMIC DNA]</scope>
    <source>
        <strain evidence="2">CL2024</strain>
        <tissue evidence="2">Fresh tender leaves</tissue>
    </source>
</reference>
<accession>A0ABD3IZY7</accession>
<name>A0ABD3IZY7_EUCGL</name>
<dbReference type="Proteomes" id="UP001634007">
    <property type="component" value="Unassembled WGS sequence"/>
</dbReference>
<sequence length="107" mass="11397">MQEQHPPAPGTSNSVLSDADGNPTKLESFSPDLPANLRNSGTCGAPGVRDSRSVPPTDQISRVRALSGLPGAGESPNRAVSSGSVSSRRCVYTRRRSRQGKRTMKYE</sequence>
<comment type="caution">
    <text evidence="2">The sequence shown here is derived from an EMBL/GenBank/DDBJ whole genome shotgun (WGS) entry which is preliminary data.</text>
</comment>
<feature type="region of interest" description="Disordered" evidence="1">
    <location>
        <begin position="1"/>
        <end position="107"/>
    </location>
</feature>
<protein>
    <submittedName>
        <fullName evidence="2">Uncharacterized protein</fullName>
    </submittedName>
</protein>
<dbReference type="EMBL" id="JBJKBG010000010">
    <property type="protein sequence ID" value="KAL3720631.1"/>
    <property type="molecule type" value="Genomic_DNA"/>
</dbReference>
<evidence type="ECO:0000313" key="3">
    <source>
        <dbReference type="Proteomes" id="UP001634007"/>
    </source>
</evidence>
<evidence type="ECO:0000256" key="1">
    <source>
        <dbReference type="SAM" id="MobiDB-lite"/>
    </source>
</evidence>
<organism evidence="2 3">
    <name type="scientific">Eucalyptus globulus</name>
    <name type="common">Tasmanian blue gum</name>
    <dbReference type="NCBI Taxonomy" id="34317"/>
    <lineage>
        <taxon>Eukaryota</taxon>
        <taxon>Viridiplantae</taxon>
        <taxon>Streptophyta</taxon>
        <taxon>Embryophyta</taxon>
        <taxon>Tracheophyta</taxon>
        <taxon>Spermatophyta</taxon>
        <taxon>Magnoliopsida</taxon>
        <taxon>eudicotyledons</taxon>
        <taxon>Gunneridae</taxon>
        <taxon>Pentapetalae</taxon>
        <taxon>rosids</taxon>
        <taxon>malvids</taxon>
        <taxon>Myrtales</taxon>
        <taxon>Myrtaceae</taxon>
        <taxon>Myrtoideae</taxon>
        <taxon>Eucalypteae</taxon>
        <taxon>Eucalyptus</taxon>
    </lineage>
</organism>
<gene>
    <name evidence="2" type="ORF">ACJRO7_005450</name>
</gene>
<feature type="compositionally biased region" description="Basic residues" evidence="1">
    <location>
        <begin position="91"/>
        <end position="107"/>
    </location>
</feature>